<reference evidence="4" key="1">
    <citation type="submission" date="2021-01" db="EMBL/GenBank/DDBJ databases">
        <authorList>
            <person name="Corre E."/>
            <person name="Pelletier E."/>
            <person name="Niang G."/>
            <person name="Scheremetjew M."/>
            <person name="Finn R."/>
            <person name="Kale V."/>
            <person name="Holt S."/>
            <person name="Cochrane G."/>
            <person name="Meng A."/>
            <person name="Brown T."/>
            <person name="Cohen L."/>
        </authorList>
    </citation>
    <scope>NUCLEOTIDE SEQUENCE</scope>
    <source>
        <strain evidence="4">DIVA3 518/3/11/1/6</strain>
    </source>
</reference>
<dbReference type="AlphaFoldDB" id="A0A7S4I0J6"/>
<feature type="repeat" description="RCC1" evidence="2">
    <location>
        <begin position="118"/>
        <end position="165"/>
    </location>
</feature>
<feature type="repeat" description="RCC1" evidence="2">
    <location>
        <begin position="18"/>
        <end position="67"/>
    </location>
</feature>
<feature type="repeat" description="RCC1" evidence="2">
    <location>
        <begin position="68"/>
        <end position="117"/>
    </location>
</feature>
<evidence type="ECO:0000256" key="2">
    <source>
        <dbReference type="PROSITE-ProRule" id="PRU00235"/>
    </source>
</evidence>
<dbReference type="Pfam" id="PF00415">
    <property type="entry name" value="RCC1"/>
    <property type="match status" value="2"/>
</dbReference>
<keyword evidence="1" id="KW-0677">Repeat</keyword>
<dbReference type="PANTHER" id="PTHR22870">
    <property type="entry name" value="REGULATOR OF CHROMOSOME CONDENSATION"/>
    <property type="match status" value="1"/>
</dbReference>
<dbReference type="PROSITE" id="PS00626">
    <property type="entry name" value="RCC1_2"/>
    <property type="match status" value="2"/>
</dbReference>
<dbReference type="Pfam" id="PF25390">
    <property type="entry name" value="WD40_RLD"/>
    <property type="match status" value="1"/>
</dbReference>
<sequence length="368" mass="40059">MSLVVCGFEHTLTLDASGSVWGFGRNTNSQLGCKEKEDQVIPKKIESLVDITCVAAGNYHSLCCDVNGKVWSFGKNSLGCLGTPDDVDRPTPTVIEGLENIIYVSCGDIHSACLDSTSFAWTFGDNRDWKLGLPERKVYPPTRVDLENIKAVSCGADHTAFVTTDGKLYSTGANAYGQLGTEKIKDREKPTLQCVPNLPTIDSVACGTWYTVVLTSRGEVYSFGFNTNGQLGVGDKEHRNTPTKAILPDATEICRISCGYYHTMMLDTTDSLWLSGRNMDGQLGLGDSADRLTPEKLEHEKMNSVCHFSYGGCSTILKDSDTVIWVFGNNNHGQIGLGGRTRENTPKSLPEEFSSVIGKRSVAKSARN</sequence>
<protein>
    <recommendedName>
        <fullName evidence="3">RCC1-like domain-containing protein</fullName>
    </recommendedName>
</protein>
<evidence type="ECO:0000256" key="1">
    <source>
        <dbReference type="ARBA" id="ARBA00022737"/>
    </source>
</evidence>
<dbReference type="InterPro" id="IPR009091">
    <property type="entry name" value="RCC1/BLIP-II"/>
</dbReference>
<dbReference type="InterPro" id="IPR058923">
    <property type="entry name" value="RCC1-like_dom"/>
</dbReference>
<accession>A0A7S4I0J6</accession>
<dbReference type="Gene3D" id="2.130.10.30">
    <property type="entry name" value="Regulator of chromosome condensation 1/beta-lactamase-inhibitor protein II"/>
    <property type="match status" value="2"/>
</dbReference>
<organism evidence="4">
    <name type="scientific">Vannella robusta</name>
    <dbReference type="NCBI Taxonomy" id="1487602"/>
    <lineage>
        <taxon>Eukaryota</taxon>
        <taxon>Amoebozoa</taxon>
        <taxon>Discosea</taxon>
        <taxon>Flabellinia</taxon>
        <taxon>Vannellidae</taxon>
        <taxon>Vannella</taxon>
    </lineage>
</organism>
<evidence type="ECO:0000259" key="3">
    <source>
        <dbReference type="Pfam" id="PF25390"/>
    </source>
</evidence>
<feature type="repeat" description="RCC1" evidence="2">
    <location>
        <begin position="218"/>
        <end position="269"/>
    </location>
</feature>
<feature type="domain" description="RCC1-like" evidence="3">
    <location>
        <begin position="143"/>
        <end position="350"/>
    </location>
</feature>
<dbReference type="InterPro" id="IPR051210">
    <property type="entry name" value="Ub_ligase/GEF_domain"/>
</dbReference>
<gene>
    <name evidence="4" type="ORF">VSP0166_LOCUS6820</name>
</gene>
<dbReference type="InterPro" id="IPR000408">
    <property type="entry name" value="Reg_chr_condens"/>
</dbReference>
<proteinExistence type="predicted"/>
<dbReference type="PRINTS" id="PR00633">
    <property type="entry name" value="RCCNDNSATION"/>
</dbReference>
<dbReference type="PROSITE" id="PS50012">
    <property type="entry name" value="RCC1_3"/>
    <property type="match status" value="6"/>
</dbReference>
<dbReference type="SUPFAM" id="SSF50985">
    <property type="entry name" value="RCC1/BLIP-II"/>
    <property type="match status" value="1"/>
</dbReference>
<dbReference type="EMBL" id="HBKP01009642">
    <property type="protein sequence ID" value="CAE2215016.1"/>
    <property type="molecule type" value="Transcribed_RNA"/>
</dbReference>
<name>A0A7S4I0J6_9EUKA</name>
<dbReference type="PANTHER" id="PTHR22870:SF408">
    <property type="entry name" value="OS09G0560450 PROTEIN"/>
    <property type="match status" value="1"/>
</dbReference>
<feature type="repeat" description="RCC1" evidence="2">
    <location>
        <begin position="270"/>
        <end position="321"/>
    </location>
</feature>
<evidence type="ECO:0000313" key="4">
    <source>
        <dbReference type="EMBL" id="CAE2215016.1"/>
    </source>
</evidence>
<feature type="repeat" description="RCC1" evidence="2">
    <location>
        <begin position="166"/>
        <end position="217"/>
    </location>
</feature>